<dbReference type="SUPFAM" id="SSF47413">
    <property type="entry name" value="lambda repressor-like DNA-binding domains"/>
    <property type="match status" value="1"/>
</dbReference>
<feature type="domain" description="HTH cro/C1-type" evidence="1">
    <location>
        <begin position="3"/>
        <end position="60"/>
    </location>
</feature>
<dbReference type="CDD" id="cd00093">
    <property type="entry name" value="HTH_XRE"/>
    <property type="match status" value="1"/>
</dbReference>
<keyword evidence="3" id="KW-1185">Reference proteome</keyword>
<dbReference type="Pfam" id="PF13443">
    <property type="entry name" value="HTH_26"/>
    <property type="match status" value="1"/>
</dbReference>
<dbReference type="InterPro" id="IPR001387">
    <property type="entry name" value="Cro/C1-type_HTH"/>
</dbReference>
<protein>
    <submittedName>
        <fullName evidence="2">Helix-turn-helix transcriptional regulator</fullName>
    </submittedName>
</protein>
<comment type="caution">
    <text evidence="2">The sequence shown here is derived from an EMBL/GenBank/DDBJ whole genome shotgun (WGS) entry which is preliminary data.</text>
</comment>
<dbReference type="Gene3D" id="1.10.260.40">
    <property type="entry name" value="lambda repressor-like DNA-binding domains"/>
    <property type="match status" value="1"/>
</dbReference>
<dbReference type="EMBL" id="JAEPRJ010000001">
    <property type="protein sequence ID" value="MBK5897457.1"/>
    <property type="molecule type" value="Genomic_DNA"/>
</dbReference>
<organism evidence="2 3">
    <name type="scientific">Catonella massiliensis</name>
    <dbReference type="NCBI Taxonomy" id="2799636"/>
    <lineage>
        <taxon>Bacteria</taxon>
        <taxon>Bacillati</taxon>
        <taxon>Bacillota</taxon>
        <taxon>Clostridia</taxon>
        <taxon>Lachnospirales</taxon>
        <taxon>Lachnospiraceae</taxon>
        <taxon>Catonella</taxon>
    </lineage>
</organism>
<dbReference type="InterPro" id="IPR010982">
    <property type="entry name" value="Lambda_DNA-bd_dom_sf"/>
</dbReference>
<evidence type="ECO:0000313" key="2">
    <source>
        <dbReference type="EMBL" id="MBK5897457.1"/>
    </source>
</evidence>
<dbReference type="Proteomes" id="UP000604730">
    <property type="component" value="Unassembled WGS sequence"/>
</dbReference>
<name>A0ABS1IZZ2_9FIRM</name>
<dbReference type="SMART" id="SM00530">
    <property type="entry name" value="HTH_XRE"/>
    <property type="match status" value="1"/>
</dbReference>
<sequence length="193" mass="22361">MIINELLKKKNISRYQLSKDSGVAMTTITDICTGKAKLDKCNVGTLYKIAKALDVTIDYLLENNYVYTEDYIFSFETFKSNTCHQVKDLGDIDFIIEALETDKIRQLYDKQQYRESMYLLAMVDYLSRLNDIPICTNYNDIRKKKLKKPFFASGTILSFAALGDEHIKKDAIEKAIPEFMRFNIVESEIRNVC</sequence>
<dbReference type="PROSITE" id="PS50943">
    <property type="entry name" value="HTH_CROC1"/>
    <property type="match status" value="1"/>
</dbReference>
<evidence type="ECO:0000313" key="3">
    <source>
        <dbReference type="Proteomes" id="UP000604730"/>
    </source>
</evidence>
<accession>A0ABS1IZZ2</accession>
<reference evidence="2 3" key="1">
    <citation type="submission" date="2021-01" db="EMBL/GenBank/DDBJ databases">
        <title>Isolation and description of Catonella massiliensis sp. nov., a novel Catonella species, isolated from a stable periodontitis subject.</title>
        <authorList>
            <person name="Antezack A."/>
            <person name="Boxberger M."/>
            <person name="La Scola B."/>
            <person name="Monnet-Corti V."/>
        </authorList>
    </citation>
    <scope>NUCLEOTIDE SEQUENCE [LARGE SCALE GENOMIC DNA]</scope>
    <source>
        <strain evidence="2 3">Marseille-Q4567</strain>
    </source>
</reference>
<dbReference type="RefSeq" id="WP_208428936.1">
    <property type="nucleotide sequence ID" value="NZ_JAEPRJ010000001.1"/>
</dbReference>
<evidence type="ECO:0000259" key="1">
    <source>
        <dbReference type="PROSITE" id="PS50943"/>
    </source>
</evidence>
<gene>
    <name evidence="2" type="ORF">JJN12_06660</name>
</gene>
<proteinExistence type="predicted"/>